<evidence type="ECO:0000313" key="1">
    <source>
        <dbReference type="EMBL" id="AIY90024.1"/>
    </source>
</evidence>
<reference evidence="1 2" key="1">
    <citation type="journal article" date="2015" name="Appl. Environ. Microbiol.">
        <title>The Geoglobus acetivorans genome: Fe(III) reduction, acetate utilization, autotrophic growth, and degradation of aromatic compounds in a hyperthermophilic archaeon.</title>
        <authorList>
            <person name="Mardanov A.V."/>
            <person name="Slododkina G.B."/>
            <person name="Slobodkin A.I."/>
            <person name="Beletsky A.V."/>
            <person name="Gavrilov S.N."/>
            <person name="Kublanov I.V."/>
            <person name="Bonch-Osmolovskaya E.A."/>
            <person name="Skryabin K.G."/>
            <person name="Ravin N.V."/>
        </authorList>
    </citation>
    <scope>NUCLEOTIDE SEQUENCE [LARGE SCALE GENOMIC DNA]</scope>
    <source>
        <strain evidence="1 2">SBH6</strain>
    </source>
</reference>
<dbReference type="AlphaFoldDB" id="A0A0A7GDB0"/>
<dbReference type="eggNOG" id="arCOG01057">
    <property type="taxonomic scope" value="Archaea"/>
</dbReference>
<protein>
    <recommendedName>
        <fullName evidence="3">HTH hxlR-type domain-containing protein</fullName>
    </recommendedName>
</protein>
<name>A0A0A7GDB0_GEOAI</name>
<sequence>MEKWINKRYLHESTVALIDLGLVEATILRDTPTGSKAYKLTPLGQKIVSLIEQMEKEFEDYHRKVSLPEDAGEFINEPLEEE</sequence>
<dbReference type="STRING" id="565033.GACE_0978"/>
<proteinExistence type="predicted"/>
<dbReference type="KEGG" id="gac:GACE_0978"/>
<evidence type="ECO:0000313" key="2">
    <source>
        <dbReference type="Proteomes" id="UP000030624"/>
    </source>
</evidence>
<evidence type="ECO:0008006" key="3">
    <source>
        <dbReference type="Google" id="ProtNLM"/>
    </source>
</evidence>
<organism evidence="1 2">
    <name type="scientific">Geoglobus acetivorans</name>
    <dbReference type="NCBI Taxonomy" id="565033"/>
    <lineage>
        <taxon>Archaea</taxon>
        <taxon>Methanobacteriati</taxon>
        <taxon>Methanobacteriota</taxon>
        <taxon>Archaeoglobi</taxon>
        <taxon>Archaeoglobales</taxon>
        <taxon>Archaeoglobaceae</taxon>
        <taxon>Geoglobus</taxon>
    </lineage>
</organism>
<accession>A0A0A7GDB0</accession>
<dbReference type="HOGENOM" id="CLU_168707_0_0_2"/>
<dbReference type="Proteomes" id="UP000030624">
    <property type="component" value="Chromosome"/>
</dbReference>
<gene>
    <name evidence="1" type="ORF">GACE_0978</name>
</gene>
<dbReference type="EMBL" id="CP009552">
    <property type="protein sequence ID" value="AIY90024.1"/>
    <property type="molecule type" value="Genomic_DNA"/>
</dbReference>